<feature type="non-terminal residue" evidence="2">
    <location>
        <position position="209"/>
    </location>
</feature>
<reference evidence="2" key="1">
    <citation type="submission" date="2020-02" db="EMBL/GenBank/DDBJ databases">
        <authorList>
            <person name="Meier V. D."/>
        </authorList>
    </citation>
    <scope>NUCLEOTIDE SEQUENCE</scope>
    <source>
        <strain evidence="2">AVDCRST_MAG57</strain>
    </source>
</reference>
<feature type="compositionally biased region" description="Low complexity" evidence="1">
    <location>
        <begin position="90"/>
        <end position="101"/>
    </location>
</feature>
<dbReference type="EMBL" id="CADCTI010000176">
    <property type="protein sequence ID" value="CAA9251420.1"/>
    <property type="molecule type" value="Genomic_DNA"/>
</dbReference>
<evidence type="ECO:0000313" key="2">
    <source>
        <dbReference type="EMBL" id="CAA9251420.1"/>
    </source>
</evidence>
<feature type="region of interest" description="Disordered" evidence="1">
    <location>
        <begin position="1"/>
        <end position="209"/>
    </location>
</feature>
<feature type="compositionally biased region" description="Basic and acidic residues" evidence="1">
    <location>
        <begin position="56"/>
        <end position="73"/>
    </location>
</feature>
<dbReference type="AlphaFoldDB" id="A0A6J4IGV5"/>
<keyword evidence="2" id="KW-0560">Oxidoreductase</keyword>
<sequence>ATRLHPRPAPRGGPRPHLGGAVRPLVHRRGRRRAARAQRRRPGHRRHRRGSRRPRRPDEGLRRRGDHVRHELRVGQGRPAGGQPTGGAGLPLARAAAPGPGRRARRADRGDGVRRALGPPPARFAARRGGLGAVDRRRLQGRARRPGAAPGPADPGGPGAAAGDLGRLSRGAAAGGVLAGRQGPPPRPAAVRSRRGGRRRLDRAAAGSV</sequence>
<gene>
    <name evidence="2" type="ORF">AVDCRST_MAG57-2149</name>
</gene>
<protein>
    <submittedName>
        <fullName evidence="2">Pyridoxamine 5'-phosphate oxidase</fullName>
        <ecNumber evidence="2">1.4.3.5</ecNumber>
    </submittedName>
</protein>
<feature type="non-terminal residue" evidence="2">
    <location>
        <position position="1"/>
    </location>
</feature>
<evidence type="ECO:0000256" key="1">
    <source>
        <dbReference type="SAM" id="MobiDB-lite"/>
    </source>
</evidence>
<accession>A0A6J4IGV5</accession>
<organism evidence="2">
    <name type="scientific">uncultured Blastococcus sp</name>
    <dbReference type="NCBI Taxonomy" id="217144"/>
    <lineage>
        <taxon>Bacteria</taxon>
        <taxon>Bacillati</taxon>
        <taxon>Actinomycetota</taxon>
        <taxon>Actinomycetes</taxon>
        <taxon>Geodermatophilales</taxon>
        <taxon>Geodermatophilaceae</taxon>
        <taxon>Blastococcus</taxon>
        <taxon>environmental samples</taxon>
    </lineage>
</organism>
<feature type="compositionally biased region" description="Gly residues" evidence="1">
    <location>
        <begin position="78"/>
        <end position="89"/>
    </location>
</feature>
<feature type="compositionally biased region" description="Low complexity" evidence="1">
    <location>
        <begin position="161"/>
        <end position="172"/>
    </location>
</feature>
<feature type="compositionally biased region" description="Basic residues" evidence="1">
    <location>
        <begin position="192"/>
        <end position="201"/>
    </location>
</feature>
<dbReference type="EC" id="1.4.3.5" evidence="2"/>
<proteinExistence type="predicted"/>
<dbReference type="GO" id="GO:0004733">
    <property type="term" value="F:pyridoxamine phosphate oxidase activity"/>
    <property type="evidence" value="ECO:0007669"/>
    <property type="project" value="UniProtKB-EC"/>
</dbReference>
<feature type="compositionally biased region" description="Basic residues" evidence="1">
    <location>
        <begin position="25"/>
        <end position="55"/>
    </location>
</feature>
<name>A0A6J4IGV5_9ACTN</name>